<feature type="compositionally biased region" description="Polar residues" evidence="1">
    <location>
        <begin position="57"/>
        <end position="69"/>
    </location>
</feature>
<dbReference type="Proteomes" id="UP000238274">
    <property type="component" value="Unassembled WGS sequence"/>
</dbReference>
<evidence type="ECO:0000256" key="1">
    <source>
        <dbReference type="SAM" id="MobiDB-lite"/>
    </source>
</evidence>
<reference evidence="3" key="2">
    <citation type="journal article" date="2018" name="BMC Genomics">
        <title>Genomic insights into host adaptation between the wheat stripe rust pathogen (Puccinia striiformis f. sp. tritici) and the barley stripe rust pathogen (Puccinia striiformis f. sp. hordei).</title>
        <authorList>
            <person name="Xia C."/>
            <person name="Wang M."/>
            <person name="Yin C."/>
            <person name="Cornejo O.E."/>
            <person name="Hulbert S.H."/>
            <person name="Chen X."/>
        </authorList>
    </citation>
    <scope>NUCLEOTIDE SEQUENCE [LARGE SCALE GENOMIC DNA]</scope>
    <source>
        <strain evidence="3">93TX-2</strain>
    </source>
</reference>
<keyword evidence="3" id="KW-1185">Reference proteome</keyword>
<gene>
    <name evidence="2" type="ORF">PSHT_07111</name>
</gene>
<proteinExistence type="predicted"/>
<name>A0A2S4W0Y3_9BASI</name>
<feature type="region of interest" description="Disordered" evidence="1">
    <location>
        <begin position="51"/>
        <end position="77"/>
    </location>
</feature>
<dbReference type="VEuPathDB" id="FungiDB:PSTT_03791"/>
<dbReference type="EMBL" id="PKSM01000085">
    <property type="protein sequence ID" value="POW15433.1"/>
    <property type="molecule type" value="Genomic_DNA"/>
</dbReference>
<organism evidence="2 3">
    <name type="scientific">Puccinia striiformis</name>
    <dbReference type="NCBI Taxonomy" id="27350"/>
    <lineage>
        <taxon>Eukaryota</taxon>
        <taxon>Fungi</taxon>
        <taxon>Dikarya</taxon>
        <taxon>Basidiomycota</taxon>
        <taxon>Pucciniomycotina</taxon>
        <taxon>Pucciniomycetes</taxon>
        <taxon>Pucciniales</taxon>
        <taxon>Pucciniaceae</taxon>
        <taxon>Puccinia</taxon>
    </lineage>
</organism>
<comment type="caution">
    <text evidence="2">The sequence shown here is derived from an EMBL/GenBank/DDBJ whole genome shotgun (WGS) entry which is preliminary data.</text>
</comment>
<accession>A0A2S4W0Y3</accession>
<protein>
    <submittedName>
        <fullName evidence="2">Uncharacterized protein</fullName>
    </submittedName>
</protein>
<reference evidence="3" key="3">
    <citation type="journal article" date="2018" name="Mol. Plant Microbe Interact.">
        <title>Genome sequence resources for the wheat stripe rust pathogen (Puccinia striiformis f. sp. tritici) and the barley stripe rust pathogen (Puccinia striiformis f. sp. hordei).</title>
        <authorList>
            <person name="Xia C."/>
            <person name="Wang M."/>
            <person name="Yin C."/>
            <person name="Cornejo O.E."/>
            <person name="Hulbert S.H."/>
            <person name="Chen X."/>
        </authorList>
    </citation>
    <scope>NUCLEOTIDE SEQUENCE [LARGE SCALE GENOMIC DNA]</scope>
    <source>
        <strain evidence="3">93TX-2</strain>
    </source>
</reference>
<dbReference type="VEuPathDB" id="FungiDB:PSHT_07111"/>
<evidence type="ECO:0000313" key="2">
    <source>
        <dbReference type="EMBL" id="POW15433.1"/>
    </source>
</evidence>
<dbReference type="AlphaFoldDB" id="A0A2S4W0Y3"/>
<dbReference type="OrthoDB" id="2502295at2759"/>
<evidence type="ECO:0000313" key="3">
    <source>
        <dbReference type="Proteomes" id="UP000238274"/>
    </source>
</evidence>
<reference evidence="2 3" key="1">
    <citation type="submission" date="2017-12" db="EMBL/GenBank/DDBJ databases">
        <title>Gene loss provides genomic basis for host adaptation in cereal stripe rust fungi.</title>
        <authorList>
            <person name="Xia C."/>
        </authorList>
    </citation>
    <scope>NUCLEOTIDE SEQUENCE [LARGE SCALE GENOMIC DNA]</scope>
    <source>
        <strain evidence="2 3">93TX-2</strain>
    </source>
</reference>
<sequence length="940" mass="107475">MIQLGRRDHDKSGEMRLTLIPSYSGISKQLSSLQSTSKKSKRYLARMNTLKDHPDRQQGSAESSLTQKPQELRSDRNHQVTITGATFADRAIPPHFSHQPLPAKSIDQLTPSIPDSQQRLIDFLESLELQDFHATLVNFNRLSVHQKSRLSGHVYDSLFSLASRILEDDKLIITHQSSQPENDRGLSSTLLSIESGTQNQPYSIDHCRVQDRLTRVDELFHSVQRALSTEQLHFYLQNNILAAALELRRSHQSSESQNSIDHRKELYLKFREQISSIIARIPSLHQIPIPTADQLAGAIPHEILGLYSRFLVIFHQPNQGLKLMRKIFYGYLIGRRQKLIEANENQEPQQDPRRGQTLQPSILSATETGSLIISLLRHKIHHRLAALKLAVRMITMGGIYPDQVHLSSLLRRMYMSKPEWESTIEFVSTLPDQSASFFLQNQIAIVEAEDRRVERVLELSAKALELPAHLQGDFLAPATLSSEIFAHSIQALIDNSSISSEVLLPSGLRGAIAIRTRMLELGILPEPESDDLILRRICSIGRRIVRVEKRHEFLSEMIGGMFPTSKIVPIRTEPMRSFKFASHPGKSPEAFRLMRWMMESNELELSLQLFQSISRYGYVSSLTSIPFSYLRRLMEKALHSHPELAMELYQHLHMSGSDRSGELFGAVKVKSIEMGDYRLAEYLLKISDDQDPIRQAERITSFITGFSRRRASPGNVSKTLSLFDLVWTRWSSSSIENKVWFILLDQIQKLGPLKLAQRPELKPQINQVIKLLNQSQLDTSELNKIKKSMIELIEVSLLIQQDYYNPVPSSILNSHSQKFESPIDFHHSVHQIEQLSSIQSFEDLIEHYLRENRVDKAIQVCEKAIEVEIMIKGPIIGKLLNRLVDDLKHIHSVRNPSQTDHSLLDNRKSIVDRISHLNQNWRANAWKVSLNQRGSDHDVV</sequence>